<dbReference type="InterPro" id="IPR013767">
    <property type="entry name" value="PAS_fold"/>
</dbReference>
<dbReference type="Pfam" id="PF00989">
    <property type="entry name" value="PAS"/>
    <property type="match status" value="1"/>
</dbReference>
<feature type="domain" description="PAS" evidence="8">
    <location>
        <begin position="132"/>
        <end position="202"/>
    </location>
</feature>
<evidence type="ECO:0000259" key="6">
    <source>
        <dbReference type="PROSITE" id="PS50109"/>
    </source>
</evidence>
<name>A0A5C7A942_9BACT</name>
<dbReference type="InterPro" id="IPR036097">
    <property type="entry name" value="HisK_dim/P_sf"/>
</dbReference>
<feature type="modified residue" description="4-aspartylphosphate" evidence="5">
    <location>
        <position position="1347"/>
    </location>
</feature>
<dbReference type="InterPro" id="IPR000014">
    <property type="entry name" value="PAS"/>
</dbReference>
<dbReference type="InterPro" id="IPR035965">
    <property type="entry name" value="PAS-like_dom_sf"/>
</dbReference>
<dbReference type="InterPro" id="IPR011006">
    <property type="entry name" value="CheY-like_superfamily"/>
</dbReference>
<reference evidence="10 11" key="1">
    <citation type="submission" date="2019-08" db="EMBL/GenBank/DDBJ databases">
        <title>Genomes sequence of Algoriphagus aquimarinus ACAM450.</title>
        <authorList>
            <person name="Bowman J.P."/>
        </authorList>
    </citation>
    <scope>NUCLEOTIDE SEQUENCE [LARGE SCALE GENOMIC DNA]</scope>
    <source>
        <strain evidence="10 11">ACAM 450</strain>
    </source>
</reference>
<dbReference type="InterPro" id="IPR004358">
    <property type="entry name" value="Sig_transdc_His_kin-like_C"/>
</dbReference>
<dbReference type="InterPro" id="IPR013655">
    <property type="entry name" value="PAS_fold_3"/>
</dbReference>
<dbReference type="NCBIfam" id="TIGR00229">
    <property type="entry name" value="sensory_box"/>
    <property type="match status" value="3"/>
</dbReference>
<dbReference type="PROSITE" id="PS50112">
    <property type="entry name" value="PAS"/>
    <property type="match status" value="2"/>
</dbReference>
<dbReference type="Pfam" id="PF00072">
    <property type="entry name" value="Response_reg"/>
    <property type="match status" value="1"/>
</dbReference>
<protein>
    <recommendedName>
        <fullName evidence="2">histidine kinase</fullName>
        <ecNumber evidence="2">2.7.13.3</ecNumber>
    </recommendedName>
</protein>
<dbReference type="PROSITE" id="PS50113">
    <property type="entry name" value="PAC"/>
    <property type="match status" value="2"/>
</dbReference>
<evidence type="ECO:0000256" key="4">
    <source>
        <dbReference type="ARBA" id="ARBA00023012"/>
    </source>
</evidence>
<dbReference type="SUPFAM" id="SSF55874">
    <property type="entry name" value="ATPase domain of HSP90 chaperone/DNA topoisomerase II/histidine kinase"/>
    <property type="match status" value="1"/>
</dbReference>
<dbReference type="SMART" id="SM00091">
    <property type="entry name" value="PAS"/>
    <property type="match status" value="4"/>
</dbReference>
<dbReference type="FunFam" id="3.30.565.10:FF:000010">
    <property type="entry name" value="Sensor histidine kinase RcsC"/>
    <property type="match status" value="1"/>
</dbReference>
<dbReference type="SMART" id="SM00086">
    <property type="entry name" value="PAC"/>
    <property type="match status" value="5"/>
</dbReference>
<sequence length="1422" mass="162750">MNQFSQFDISDVFNEINDPLFIIDEEEVIFFNKFFIENFLPISDNWMDFFKDDELLKELEDFFESGEIPKNTIIQDFETKIASDHDFEWSFANLPSSYTSKFLIVRGHDMKFQKDWNNKELLLHAQGSFPEELKYVQSILSNSHDLIAILDEEGNYKFVSLSVGEKMGFPVEEIIGKNYKELIQSGVLELVVGSFEEVFNSNEDVSIDFWVKQRNGKRIYLESFAKNLLHHPQINGILFSSRDITNYIETKNSLKRRYEIENLIYQISSQLIKSSSLKIETLFKDSLKYFEEFFKTVKSQVFIFNKDSERFESLAGLELNPNESAFYTDVELLKLVGNCKEGLEAGEVSLKPCGVSSVLLIPMISKSQMNGVIALVLDSISQQDNELQIFRQLGDLLASAYEGNQLTKKIERNESLLVTTELLSKSGSWRFNNSLKIFFISEGLSNLFEFEGDLGAADFSTLLYKIEKSNRPDFIKNLKGVIRDLNKASGEFVIKNSLGKSTYINYEIEARKDTLTQGLEVFGFCNDITHRRATENYLKLQSQILAQVSDPILVTDINLNVIYLNGAAVQLCCPESASGFSGQIDELFKLKLEDGRDLKEVSSKLKVGGHWKKVAYLENKQTESAPFEISIQMFQAEQGDLIGYSFILRSLVEKYENERVAKRAQMIVENSSAVLFRVDPEKSYTINYISENIRQYGYKSSELKSISFVDFLHPDDAKNIRFHAEQAKGSSGIPSVSGEYRFRKADGTYAWVEDRTYDVLNDQGDIILHEGYLQDITDRKNLEIFNQEKDKLYRILAANIPGINIFLLDKDRNFILAEGTNFEYWEMSRLDFEGKNISEISLTDYAILETLIHQVYIDREIVETEFTVKDRFYHRIIRPILENGEVKYALSVVRDKTEEQQTEENLLKSEEKYRTLVEESTEIIFSLSETFDLSYISPNVRQFLGYAAEDVIGKSVLNYLNPEDLDVFQSRLDGNRDFLAENQYLEFRVKHIDGHYRVFSSNGKMVNNREGSGRNYTGIARDITELKQTQKELFHAKERAEEASRVKSQFLSIMSHEIRTPMNAVIGLSHLLVEENPREDQLEILNTLKFSAENLMVLINDILDFNKIDSGKVELEHVTFDLRALINRIAHSYSFHAKEKGLKISAEIDAEIPNTLIGDSVRISQIMNNLLSNAIKFTNEGQIQLYLQLVNASNNECEIKFGIKDSGIGIPEDKLISIFEAFTQASTDTTRKFGGTGLGLAIVKRLVELHDAKIKVSSTLNVGTVFEFILKFTSVEENNLAHTQQLENRERSLHDASILVAEDNIVNQILIRKFLKKWHVGTLIIASDGQEAIDEFNSGIFDIVLLDIQMPVMDGFAVAKLIRENKDSNKAQVPILVLSASSYQEIKEEMEESGIDDFVEKPFTPADLYQKVTEYLKPKDRS</sequence>
<dbReference type="InterPro" id="IPR001610">
    <property type="entry name" value="PAC"/>
</dbReference>
<feature type="domain" description="Response regulatory" evidence="7">
    <location>
        <begin position="1297"/>
        <end position="1416"/>
    </location>
</feature>
<evidence type="ECO:0000256" key="3">
    <source>
        <dbReference type="ARBA" id="ARBA00022553"/>
    </source>
</evidence>
<comment type="catalytic activity">
    <reaction evidence="1">
        <text>ATP + protein L-histidine = ADP + protein N-phospho-L-histidine.</text>
        <dbReference type="EC" id="2.7.13.3"/>
    </reaction>
</comment>
<dbReference type="SMART" id="SM00388">
    <property type="entry name" value="HisKA"/>
    <property type="match status" value="1"/>
</dbReference>
<proteinExistence type="predicted"/>
<dbReference type="OrthoDB" id="9797097at2"/>
<accession>A0A5C7A942</accession>
<dbReference type="CDD" id="cd00082">
    <property type="entry name" value="HisKA"/>
    <property type="match status" value="1"/>
</dbReference>
<feature type="domain" description="PAS" evidence="8">
    <location>
        <begin position="909"/>
        <end position="973"/>
    </location>
</feature>
<dbReference type="InterPro" id="IPR003594">
    <property type="entry name" value="HATPase_dom"/>
</dbReference>
<dbReference type="InterPro" id="IPR003661">
    <property type="entry name" value="HisK_dim/P_dom"/>
</dbReference>
<dbReference type="SUPFAM" id="SSF52172">
    <property type="entry name" value="CheY-like"/>
    <property type="match status" value="1"/>
</dbReference>
<dbReference type="SMART" id="SM00448">
    <property type="entry name" value="REC"/>
    <property type="match status" value="1"/>
</dbReference>
<dbReference type="SMART" id="SM00387">
    <property type="entry name" value="HATPase_c"/>
    <property type="match status" value="1"/>
</dbReference>
<dbReference type="EMBL" id="VORW01000021">
    <property type="protein sequence ID" value="TXE04383.1"/>
    <property type="molecule type" value="Genomic_DNA"/>
</dbReference>
<dbReference type="GO" id="GO:0000155">
    <property type="term" value="F:phosphorelay sensor kinase activity"/>
    <property type="evidence" value="ECO:0007669"/>
    <property type="project" value="InterPro"/>
</dbReference>
<feature type="domain" description="Histidine kinase" evidence="6">
    <location>
        <begin position="1053"/>
        <end position="1274"/>
    </location>
</feature>
<dbReference type="PANTHER" id="PTHR45339:SF1">
    <property type="entry name" value="HYBRID SIGNAL TRANSDUCTION HISTIDINE KINASE J"/>
    <property type="match status" value="1"/>
</dbReference>
<organism evidence="10 11">
    <name type="scientific">Algoriphagus aquimarinus</name>
    <dbReference type="NCBI Taxonomy" id="237018"/>
    <lineage>
        <taxon>Bacteria</taxon>
        <taxon>Pseudomonadati</taxon>
        <taxon>Bacteroidota</taxon>
        <taxon>Cytophagia</taxon>
        <taxon>Cytophagales</taxon>
        <taxon>Cyclobacteriaceae</taxon>
        <taxon>Algoriphagus</taxon>
    </lineage>
</organism>
<dbReference type="PRINTS" id="PR00344">
    <property type="entry name" value="BCTRLSENSOR"/>
</dbReference>
<dbReference type="InterPro" id="IPR036890">
    <property type="entry name" value="HATPase_C_sf"/>
</dbReference>
<feature type="domain" description="PAC" evidence="9">
    <location>
        <begin position="736"/>
        <end position="788"/>
    </location>
</feature>
<dbReference type="Proteomes" id="UP000321935">
    <property type="component" value="Unassembled WGS sequence"/>
</dbReference>
<dbReference type="InterPro" id="IPR000700">
    <property type="entry name" value="PAS-assoc_C"/>
</dbReference>
<dbReference type="EC" id="2.7.13.3" evidence="2"/>
<evidence type="ECO:0000256" key="5">
    <source>
        <dbReference type="PROSITE-ProRule" id="PRU00169"/>
    </source>
</evidence>
<dbReference type="SUPFAM" id="SSF55785">
    <property type="entry name" value="PYP-like sensor domain (PAS domain)"/>
    <property type="match status" value="4"/>
</dbReference>
<dbReference type="PANTHER" id="PTHR45339">
    <property type="entry name" value="HYBRID SIGNAL TRANSDUCTION HISTIDINE KINASE J"/>
    <property type="match status" value="1"/>
</dbReference>
<dbReference type="InterPro" id="IPR005467">
    <property type="entry name" value="His_kinase_dom"/>
</dbReference>
<dbReference type="Gene3D" id="3.30.450.40">
    <property type="match status" value="1"/>
</dbReference>
<dbReference type="Pfam" id="PF13426">
    <property type="entry name" value="PAS_9"/>
    <property type="match status" value="1"/>
</dbReference>
<evidence type="ECO:0000259" key="8">
    <source>
        <dbReference type="PROSITE" id="PS50112"/>
    </source>
</evidence>
<keyword evidence="4" id="KW-0902">Two-component regulatory system</keyword>
<dbReference type="Gene3D" id="1.10.287.130">
    <property type="match status" value="1"/>
</dbReference>
<dbReference type="CDD" id="cd00130">
    <property type="entry name" value="PAS"/>
    <property type="match status" value="3"/>
</dbReference>
<keyword evidence="3 5" id="KW-0597">Phosphoprotein</keyword>
<evidence type="ECO:0000256" key="2">
    <source>
        <dbReference type="ARBA" id="ARBA00012438"/>
    </source>
</evidence>
<dbReference type="Pfam" id="PF00512">
    <property type="entry name" value="HisKA"/>
    <property type="match status" value="1"/>
</dbReference>
<dbReference type="Pfam" id="PF02518">
    <property type="entry name" value="HATPase_c"/>
    <property type="match status" value="1"/>
</dbReference>
<dbReference type="GO" id="GO:0006355">
    <property type="term" value="P:regulation of DNA-templated transcription"/>
    <property type="evidence" value="ECO:0007669"/>
    <property type="project" value="InterPro"/>
</dbReference>
<gene>
    <name evidence="10" type="ORF">ESV85_18900</name>
</gene>
<dbReference type="CDD" id="cd16922">
    <property type="entry name" value="HATPase_EvgS-ArcB-TorS-like"/>
    <property type="match status" value="1"/>
</dbReference>
<dbReference type="Gene3D" id="3.30.565.10">
    <property type="entry name" value="Histidine kinase-like ATPase, C-terminal domain"/>
    <property type="match status" value="1"/>
</dbReference>
<evidence type="ECO:0000313" key="10">
    <source>
        <dbReference type="EMBL" id="TXE04383.1"/>
    </source>
</evidence>
<dbReference type="InterPro" id="IPR001789">
    <property type="entry name" value="Sig_transdc_resp-reg_receiver"/>
</dbReference>
<evidence type="ECO:0000256" key="1">
    <source>
        <dbReference type="ARBA" id="ARBA00000085"/>
    </source>
</evidence>
<dbReference type="CDD" id="cd17546">
    <property type="entry name" value="REC_hyHK_CKI1_RcsC-like"/>
    <property type="match status" value="1"/>
</dbReference>
<dbReference type="SUPFAM" id="SSF47384">
    <property type="entry name" value="Homodimeric domain of signal transducing histidine kinase"/>
    <property type="match status" value="1"/>
</dbReference>
<dbReference type="InterPro" id="IPR029016">
    <property type="entry name" value="GAF-like_dom_sf"/>
</dbReference>
<dbReference type="RefSeq" id="WP_146920388.1">
    <property type="nucleotide sequence ID" value="NZ_VORW01000021.1"/>
</dbReference>
<dbReference type="Pfam" id="PF08447">
    <property type="entry name" value="PAS_3"/>
    <property type="match status" value="2"/>
</dbReference>
<dbReference type="PROSITE" id="PS50110">
    <property type="entry name" value="RESPONSE_REGULATORY"/>
    <property type="match status" value="1"/>
</dbReference>
<evidence type="ECO:0000259" key="9">
    <source>
        <dbReference type="PROSITE" id="PS50113"/>
    </source>
</evidence>
<comment type="caution">
    <text evidence="10">The sequence shown here is derived from an EMBL/GenBank/DDBJ whole genome shotgun (WGS) entry which is preliminary data.</text>
</comment>
<dbReference type="Gene3D" id="3.30.450.20">
    <property type="entry name" value="PAS domain"/>
    <property type="match status" value="5"/>
</dbReference>
<evidence type="ECO:0000259" key="7">
    <source>
        <dbReference type="PROSITE" id="PS50110"/>
    </source>
</evidence>
<dbReference type="Gene3D" id="3.40.50.2300">
    <property type="match status" value="1"/>
</dbReference>
<feature type="domain" description="PAC" evidence="9">
    <location>
        <begin position="983"/>
        <end position="1035"/>
    </location>
</feature>
<evidence type="ECO:0000313" key="11">
    <source>
        <dbReference type="Proteomes" id="UP000321935"/>
    </source>
</evidence>
<dbReference type="PROSITE" id="PS50109">
    <property type="entry name" value="HIS_KIN"/>
    <property type="match status" value="1"/>
</dbReference>